<sequence length="101" mass="11178">MQLTSNCARFSQIGGTTVRNTAANMLKHLLHDSVGVNYRLYRQKGKKASVSMELFKDFGGHTESTMVKAESLPADNSWHGAVLKAARSSRYRCVLVTFQAV</sequence>
<evidence type="ECO:0000313" key="2">
    <source>
        <dbReference type="Proteomes" id="UP001321473"/>
    </source>
</evidence>
<reference evidence="1 2" key="1">
    <citation type="journal article" date="2023" name="Arcadia Sci">
        <title>De novo assembly of a long-read Amblyomma americanum tick genome.</title>
        <authorList>
            <person name="Chou S."/>
            <person name="Poskanzer K.E."/>
            <person name="Rollins M."/>
            <person name="Thuy-Boun P.S."/>
        </authorList>
    </citation>
    <scope>NUCLEOTIDE SEQUENCE [LARGE SCALE GENOMIC DNA]</scope>
    <source>
        <strain evidence="1">F_SG_1</strain>
        <tissue evidence="1">Salivary glands</tissue>
    </source>
</reference>
<dbReference type="EMBL" id="JARKHS020004139">
    <property type="protein sequence ID" value="KAK8784888.1"/>
    <property type="molecule type" value="Genomic_DNA"/>
</dbReference>
<evidence type="ECO:0000313" key="1">
    <source>
        <dbReference type="EMBL" id="KAK8784888.1"/>
    </source>
</evidence>
<keyword evidence="2" id="KW-1185">Reference proteome</keyword>
<proteinExistence type="predicted"/>
<comment type="caution">
    <text evidence="1">The sequence shown here is derived from an EMBL/GenBank/DDBJ whole genome shotgun (WGS) entry which is preliminary data.</text>
</comment>
<name>A0AAQ4FE24_AMBAM</name>
<gene>
    <name evidence="1" type="ORF">V5799_008746</name>
</gene>
<dbReference type="AlphaFoldDB" id="A0AAQ4FE24"/>
<dbReference type="Proteomes" id="UP001321473">
    <property type="component" value="Unassembled WGS sequence"/>
</dbReference>
<protein>
    <submittedName>
        <fullName evidence="1">Uncharacterized protein</fullName>
    </submittedName>
</protein>
<accession>A0AAQ4FE24</accession>
<organism evidence="1 2">
    <name type="scientific">Amblyomma americanum</name>
    <name type="common">Lone star tick</name>
    <dbReference type="NCBI Taxonomy" id="6943"/>
    <lineage>
        <taxon>Eukaryota</taxon>
        <taxon>Metazoa</taxon>
        <taxon>Ecdysozoa</taxon>
        <taxon>Arthropoda</taxon>
        <taxon>Chelicerata</taxon>
        <taxon>Arachnida</taxon>
        <taxon>Acari</taxon>
        <taxon>Parasitiformes</taxon>
        <taxon>Ixodida</taxon>
        <taxon>Ixodoidea</taxon>
        <taxon>Ixodidae</taxon>
        <taxon>Amblyomminae</taxon>
        <taxon>Amblyomma</taxon>
    </lineage>
</organism>